<dbReference type="Proteomes" id="UP001372338">
    <property type="component" value="Unassembled WGS sequence"/>
</dbReference>
<keyword evidence="6" id="KW-0804">Transcription</keyword>
<keyword evidence="3" id="KW-0805">Transcription regulation</keyword>
<dbReference type="Pfam" id="PF00847">
    <property type="entry name" value="AP2"/>
    <property type="match status" value="1"/>
</dbReference>
<comment type="subcellular location">
    <subcellularLocation>
        <location evidence="1">Nucleus</location>
    </subcellularLocation>
</comment>
<evidence type="ECO:0000256" key="6">
    <source>
        <dbReference type="ARBA" id="ARBA00023163"/>
    </source>
</evidence>
<dbReference type="Gene3D" id="3.30.730.10">
    <property type="entry name" value="AP2/ERF domain"/>
    <property type="match status" value="1"/>
</dbReference>
<dbReference type="InterPro" id="IPR051758">
    <property type="entry name" value="ERF/AP2-like"/>
</dbReference>
<evidence type="ECO:0000256" key="7">
    <source>
        <dbReference type="ARBA" id="ARBA00023242"/>
    </source>
</evidence>
<comment type="caution">
    <text evidence="10">The sequence shown here is derived from an EMBL/GenBank/DDBJ whole genome shotgun (WGS) entry which is preliminary data.</text>
</comment>
<evidence type="ECO:0000256" key="8">
    <source>
        <dbReference type="ARBA" id="ARBA00024343"/>
    </source>
</evidence>
<dbReference type="SUPFAM" id="SSF54171">
    <property type="entry name" value="DNA-binding domain"/>
    <property type="match status" value="1"/>
</dbReference>
<dbReference type="FunFam" id="3.30.730.10:FF:000001">
    <property type="entry name" value="Ethylene-responsive transcription factor 2"/>
    <property type="match status" value="1"/>
</dbReference>
<dbReference type="EMBL" id="JAYWIO010000007">
    <property type="protein sequence ID" value="KAK7251417.1"/>
    <property type="molecule type" value="Genomic_DNA"/>
</dbReference>
<keyword evidence="4" id="KW-0238">DNA-binding</keyword>
<protein>
    <recommendedName>
        <fullName evidence="9">AP2/ERF domain-containing protein</fullName>
    </recommendedName>
</protein>
<dbReference type="GO" id="GO:0003700">
    <property type="term" value="F:DNA-binding transcription factor activity"/>
    <property type="evidence" value="ECO:0007669"/>
    <property type="project" value="InterPro"/>
</dbReference>
<comment type="similarity">
    <text evidence="8">Belongs to the AP2/ERF transcription factor family. ERF subfamily.</text>
</comment>
<name>A0AAN9EAA0_CROPI</name>
<dbReference type="PRINTS" id="PR00367">
    <property type="entry name" value="ETHRSPELEMNT"/>
</dbReference>
<dbReference type="InterPro" id="IPR036955">
    <property type="entry name" value="AP2/ERF_dom_sf"/>
</dbReference>
<proteinExistence type="inferred from homology"/>
<feature type="domain" description="AP2/ERF" evidence="9">
    <location>
        <begin position="87"/>
        <end position="144"/>
    </location>
</feature>
<sequence length="314" mass="34753">MQERRADIGSCVSNLILSSSTNTLDSIFSHNPPPNASNKTTTFTTSILEPLGSSVYLRQIDMLQKLCKEKFINGSFVPTTTSSKKNVYRGVRQRQWGKWVAEIRLPRNKKRVWLGTYDNPESAAYAYDRAAYKLRGEYARLNFPNLKDSKVICNLLGFEDSMRLVALKSAVDAKIQAMCHKVKRDKAKRKSATKNLSSSSIDVGEVSESIDIRCVSDTDTGRTLGDGDGDSEKPQKIESLSMSLSCSSSSSGLCDSWTNEFFSSSVSEAGILKGENSPPCFSTRVVEELGFEDCCSLARMPSFDPELIWEVLGN</sequence>
<organism evidence="10 11">
    <name type="scientific">Crotalaria pallida</name>
    <name type="common">Smooth rattlebox</name>
    <name type="synonym">Crotalaria striata</name>
    <dbReference type="NCBI Taxonomy" id="3830"/>
    <lineage>
        <taxon>Eukaryota</taxon>
        <taxon>Viridiplantae</taxon>
        <taxon>Streptophyta</taxon>
        <taxon>Embryophyta</taxon>
        <taxon>Tracheophyta</taxon>
        <taxon>Spermatophyta</taxon>
        <taxon>Magnoliopsida</taxon>
        <taxon>eudicotyledons</taxon>
        <taxon>Gunneridae</taxon>
        <taxon>Pentapetalae</taxon>
        <taxon>rosids</taxon>
        <taxon>fabids</taxon>
        <taxon>Fabales</taxon>
        <taxon>Fabaceae</taxon>
        <taxon>Papilionoideae</taxon>
        <taxon>50 kb inversion clade</taxon>
        <taxon>genistoids sensu lato</taxon>
        <taxon>core genistoids</taxon>
        <taxon>Crotalarieae</taxon>
        <taxon>Crotalaria</taxon>
    </lineage>
</organism>
<evidence type="ECO:0000259" key="9">
    <source>
        <dbReference type="PROSITE" id="PS51032"/>
    </source>
</evidence>
<dbReference type="SMART" id="SM00380">
    <property type="entry name" value="AP2"/>
    <property type="match status" value="1"/>
</dbReference>
<reference evidence="10 11" key="1">
    <citation type="submission" date="2024-01" db="EMBL/GenBank/DDBJ databases">
        <title>The genomes of 5 underutilized Papilionoideae crops provide insights into root nodulation and disease resistanc.</title>
        <authorList>
            <person name="Yuan L."/>
        </authorList>
    </citation>
    <scope>NUCLEOTIDE SEQUENCE [LARGE SCALE GENOMIC DNA]</scope>
    <source>
        <strain evidence="10">ZHUSHIDOU_FW_LH</strain>
        <tissue evidence="10">Leaf</tissue>
    </source>
</reference>
<gene>
    <name evidence="10" type="ORF">RIF29_34591</name>
</gene>
<dbReference type="PANTHER" id="PTHR31657">
    <property type="entry name" value="ETHYLENE-RESPONSIVE TRANSCRIPTION FACTOR ERF061"/>
    <property type="match status" value="1"/>
</dbReference>
<keyword evidence="11" id="KW-1185">Reference proteome</keyword>
<keyword evidence="2" id="KW-0936">Ethylene signaling pathway</keyword>
<dbReference type="PROSITE" id="PS51032">
    <property type="entry name" value="AP2_ERF"/>
    <property type="match status" value="1"/>
</dbReference>
<evidence type="ECO:0000313" key="10">
    <source>
        <dbReference type="EMBL" id="KAK7251417.1"/>
    </source>
</evidence>
<dbReference type="GO" id="GO:0009873">
    <property type="term" value="P:ethylene-activated signaling pathway"/>
    <property type="evidence" value="ECO:0007669"/>
    <property type="project" value="UniProtKB-KW"/>
</dbReference>
<dbReference type="AlphaFoldDB" id="A0AAN9EAA0"/>
<accession>A0AAN9EAA0</accession>
<keyword evidence="5" id="KW-0010">Activator</keyword>
<dbReference type="InterPro" id="IPR016177">
    <property type="entry name" value="DNA-bd_dom_sf"/>
</dbReference>
<evidence type="ECO:0000256" key="2">
    <source>
        <dbReference type="ARBA" id="ARBA00022745"/>
    </source>
</evidence>
<dbReference type="InterPro" id="IPR001471">
    <property type="entry name" value="AP2/ERF_dom"/>
</dbReference>
<evidence type="ECO:0000256" key="1">
    <source>
        <dbReference type="ARBA" id="ARBA00004123"/>
    </source>
</evidence>
<dbReference type="PANTHER" id="PTHR31657:SF20">
    <property type="entry name" value="ETHYLENE-RESPONSIVE TRANSCRIPTION FACTOR ERF061"/>
    <property type="match status" value="1"/>
</dbReference>
<evidence type="ECO:0000256" key="5">
    <source>
        <dbReference type="ARBA" id="ARBA00023159"/>
    </source>
</evidence>
<evidence type="ECO:0000313" key="11">
    <source>
        <dbReference type="Proteomes" id="UP001372338"/>
    </source>
</evidence>
<dbReference type="CDD" id="cd00018">
    <property type="entry name" value="AP2"/>
    <property type="match status" value="1"/>
</dbReference>
<evidence type="ECO:0000256" key="4">
    <source>
        <dbReference type="ARBA" id="ARBA00023125"/>
    </source>
</evidence>
<dbReference type="GO" id="GO:0005634">
    <property type="term" value="C:nucleus"/>
    <property type="evidence" value="ECO:0007669"/>
    <property type="project" value="UniProtKB-SubCell"/>
</dbReference>
<evidence type="ECO:0000256" key="3">
    <source>
        <dbReference type="ARBA" id="ARBA00023015"/>
    </source>
</evidence>
<keyword evidence="7" id="KW-0539">Nucleus</keyword>
<dbReference type="GO" id="GO:0000976">
    <property type="term" value="F:transcription cis-regulatory region binding"/>
    <property type="evidence" value="ECO:0007669"/>
    <property type="project" value="UniProtKB-ARBA"/>
</dbReference>